<keyword evidence="1 3" id="KW-0732">Signal</keyword>
<evidence type="ECO:0000313" key="5">
    <source>
        <dbReference type="Proteomes" id="UP000294937"/>
    </source>
</evidence>
<feature type="signal peptide" evidence="3">
    <location>
        <begin position="1"/>
        <end position="30"/>
    </location>
</feature>
<comment type="caution">
    <text evidence="4">The sequence shown here is derived from an EMBL/GenBank/DDBJ whole genome shotgun (WGS) entry which is preliminary data.</text>
</comment>
<protein>
    <submittedName>
        <fullName evidence="4">Poly(Hydroxyalkanoate) depolymerase family esterase</fullName>
    </submittedName>
</protein>
<dbReference type="Gene3D" id="3.40.50.1820">
    <property type="entry name" value="alpha/beta hydrolase"/>
    <property type="match status" value="1"/>
</dbReference>
<feature type="chain" id="PRO_5038668023" evidence="3">
    <location>
        <begin position="31"/>
        <end position="339"/>
    </location>
</feature>
<dbReference type="PANTHER" id="PTHR43037:SF1">
    <property type="entry name" value="BLL1128 PROTEIN"/>
    <property type="match status" value="1"/>
</dbReference>
<proteinExistence type="predicted"/>
<dbReference type="GO" id="GO:0005576">
    <property type="term" value="C:extracellular region"/>
    <property type="evidence" value="ECO:0007669"/>
    <property type="project" value="InterPro"/>
</dbReference>
<dbReference type="NCBIfam" id="TIGR01840">
    <property type="entry name" value="esterase_phb"/>
    <property type="match status" value="1"/>
</dbReference>
<dbReference type="GO" id="GO:0016787">
    <property type="term" value="F:hydrolase activity"/>
    <property type="evidence" value="ECO:0007669"/>
    <property type="project" value="UniProtKB-KW"/>
</dbReference>
<sequence length="339" mass="37401">MKPNTKYKKSFRVCLLLIVMLTVISSPWGAPSVHASGSFNQYYYGSNFYFKVYVPSNYSSNQVAPLMVMLHGCTQNADNFAAGTRMNEIAEQENFIVLYPEMNPLANGGRCWNWFYDYNQHRGSGEPAIIKGMVDWVKNRYQIDSNQVYVAGLSAGASMSVIMGATYPDVFKGVGVHSGLEYDAANSSMAGSMAMLYGGPDPDEKGLEAYREMGNQKSRLPVIVFHGTKDGIVNPVNGDQVVTQWAQTNDYVDDGIDNNSVDAFEDETKSGSINGKSYTQFIYHDSSGKPLIEKWKVTGLGHAWSGGSSSGTYTDPQGPDASRIMWNFFISQSQLANQR</sequence>
<name>A0A4R3L5H6_9BACL</name>
<evidence type="ECO:0000313" key="4">
    <source>
        <dbReference type="EMBL" id="TCS95051.1"/>
    </source>
</evidence>
<gene>
    <name evidence="4" type="ORF">EDD58_103476</name>
</gene>
<keyword evidence="5" id="KW-1185">Reference proteome</keyword>
<dbReference type="InterPro" id="IPR010126">
    <property type="entry name" value="Esterase_phb"/>
</dbReference>
<dbReference type="InterPro" id="IPR050955">
    <property type="entry name" value="Plant_Biomass_Hydrol_Est"/>
</dbReference>
<dbReference type="Pfam" id="PF10503">
    <property type="entry name" value="Esterase_PHB"/>
    <property type="match status" value="1"/>
</dbReference>
<dbReference type="AlphaFoldDB" id="A0A4R3L5H6"/>
<dbReference type="PANTHER" id="PTHR43037">
    <property type="entry name" value="UNNAMED PRODUCT-RELATED"/>
    <property type="match status" value="1"/>
</dbReference>
<dbReference type="EMBL" id="SMAG01000003">
    <property type="protein sequence ID" value="TCS95051.1"/>
    <property type="molecule type" value="Genomic_DNA"/>
</dbReference>
<evidence type="ECO:0000256" key="1">
    <source>
        <dbReference type="ARBA" id="ARBA00022729"/>
    </source>
</evidence>
<reference evidence="4 5" key="1">
    <citation type="submission" date="2019-03" db="EMBL/GenBank/DDBJ databases">
        <title>Genomic Encyclopedia of Type Strains, Phase IV (KMG-IV): sequencing the most valuable type-strain genomes for metagenomic binning, comparative biology and taxonomic classification.</title>
        <authorList>
            <person name="Goeker M."/>
        </authorList>
    </citation>
    <scope>NUCLEOTIDE SEQUENCE [LARGE SCALE GENOMIC DNA]</scope>
    <source>
        <strain evidence="4 5">DSM 45707</strain>
    </source>
</reference>
<evidence type="ECO:0000256" key="2">
    <source>
        <dbReference type="ARBA" id="ARBA00022801"/>
    </source>
</evidence>
<dbReference type="SUPFAM" id="SSF53474">
    <property type="entry name" value="alpha/beta-Hydrolases"/>
    <property type="match status" value="2"/>
</dbReference>
<accession>A0A4R3L5H6</accession>
<organism evidence="4 5">
    <name type="scientific">Hazenella coriacea</name>
    <dbReference type="NCBI Taxonomy" id="1179467"/>
    <lineage>
        <taxon>Bacteria</taxon>
        <taxon>Bacillati</taxon>
        <taxon>Bacillota</taxon>
        <taxon>Bacilli</taxon>
        <taxon>Bacillales</taxon>
        <taxon>Thermoactinomycetaceae</taxon>
        <taxon>Hazenella</taxon>
    </lineage>
</organism>
<keyword evidence="2" id="KW-0378">Hydrolase</keyword>
<evidence type="ECO:0000256" key="3">
    <source>
        <dbReference type="SAM" id="SignalP"/>
    </source>
</evidence>
<dbReference type="Proteomes" id="UP000294937">
    <property type="component" value="Unassembled WGS sequence"/>
</dbReference>
<dbReference type="InterPro" id="IPR029058">
    <property type="entry name" value="AB_hydrolase_fold"/>
</dbReference>